<evidence type="ECO:0000256" key="6">
    <source>
        <dbReference type="ARBA" id="ARBA00023268"/>
    </source>
</evidence>
<organism evidence="9 10">
    <name type="scientific">Paenibacillus albidus</name>
    <dbReference type="NCBI Taxonomy" id="2041023"/>
    <lineage>
        <taxon>Bacteria</taxon>
        <taxon>Bacillati</taxon>
        <taxon>Bacillota</taxon>
        <taxon>Bacilli</taxon>
        <taxon>Bacillales</taxon>
        <taxon>Paenibacillaceae</taxon>
        <taxon>Paenibacillus</taxon>
    </lineage>
</organism>
<dbReference type="InterPro" id="IPR036736">
    <property type="entry name" value="ACP-like_sf"/>
</dbReference>
<dbReference type="InterPro" id="IPR020806">
    <property type="entry name" value="PKS_PP-bd"/>
</dbReference>
<dbReference type="InterPro" id="IPR050091">
    <property type="entry name" value="PKS_NRPS_Biosynth_Enz"/>
</dbReference>
<protein>
    <recommendedName>
        <fullName evidence="11">Acyltransferase domain-containing protein</fullName>
    </recommendedName>
</protein>
<evidence type="ECO:0000256" key="2">
    <source>
        <dbReference type="ARBA" id="ARBA00022553"/>
    </source>
</evidence>
<evidence type="ECO:0000256" key="3">
    <source>
        <dbReference type="ARBA" id="ARBA00022679"/>
    </source>
</evidence>
<feature type="domain" description="Carrier" evidence="7">
    <location>
        <begin position="933"/>
        <end position="1008"/>
    </location>
</feature>
<dbReference type="InterPro" id="IPR014043">
    <property type="entry name" value="Acyl_transferase_dom"/>
</dbReference>
<dbReference type="SUPFAM" id="SSF53901">
    <property type="entry name" value="Thiolase-like"/>
    <property type="match status" value="1"/>
</dbReference>
<evidence type="ECO:0000259" key="8">
    <source>
        <dbReference type="PROSITE" id="PS52004"/>
    </source>
</evidence>
<dbReference type="GO" id="GO:0044550">
    <property type="term" value="P:secondary metabolite biosynthetic process"/>
    <property type="evidence" value="ECO:0007669"/>
    <property type="project" value="UniProtKB-ARBA"/>
</dbReference>
<dbReference type="RefSeq" id="WP_189023092.1">
    <property type="nucleotide sequence ID" value="NZ_BMKR01000004.1"/>
</dbReference>
<dbReference type="GO" id="GO:0004312">
    <property type="term" value="F:fatty acid synthase activity"/>
    <property type="evidence" value="ECO:0007669"/>
    <property type="project" value="TreeGrafter"/>
</dbReference>
<dbReference type="Gene3D" id="3.40.366.10">
    <property type="entry name" value="Malonyl-Coenzyme A Acyl Carrier Protein, domain 2"/>
    <property type="match status" value="1"/>
</dbReference>
<keyword evidence="4" id="KW-0276">Fatty acid metabolism</keyword>
<evidence type="ECO:0000256" key="5">
    <source>
        <dbReference type="ARBA" id="ARBA00023098"/>
    </source>
</evidence>
<dbReference type="EMBL" id="BMKR01000004">
    <property type="protein sequence ID" value="GGF69376.1"/>
    <property type="molecule type" value="Genomic_DNA"/>
</dbReference>
<dbReference type="Pfam" id="PF00550">
    <property type="entry name" value="PP-binding"/>
    <property type="match status" value="1"/>
</dbReference>
<dbReference type="FunFam" id="3.40.47.10:FF:000042">
    <property type="entry name" value="Polyketide synthase Pks13"/>
    <property type="match status" value="1"/>
</dbReference>
<dbReference type="SUPFAM" id="SSF55048">
    <property type="entry name" value="Probable ACP-binding domain of malonyl-CoA ACP transacylase"/>
    <property type="match status" value="1"/>
</dbReference>
<proteinExistence type="predicted"/>
<dbReference type="AlphaFoldDB" id="A0A917C2Q0"/>
<keyword evidence="10" id="KW-1185">Reference proteome</keyword>
<dbReference type="SMART" id="SM00825">
    <property type="entry name" value="PKS_KS"/>
    <property type="match status" value="1"/>
</dbReference>
<sequence>MSHPEYPYNGNEIAVIGMAGRFPQSENLEAFWRNLTEGKECISHYSSRELEEAGIDPGILSQPNYVRAKGEIGQLDAFDAAFFGINPKDAELMDPQHRMMLECAWEALEHAGYEPGQCGGSVGVFAGKSMSSYLFLNLYPHIQKMLATGNLQAAIGNDKDSMATTISYRLNLKGPSMAVQSSSSTSLVSVCMAAQSLLTYQCDMALAGGITVGPPERAGYLYEPGGIMSADGHCRAFDENSSGFVPGNGYGLVVLKRLDEAIRDKDHIWSVIKGFAVNNDGADKISYTAPSVGAQSEVIAAAQALAEVDPQTIGYVEAHGTGTRMGDPIEIEALTQAFRHGTNQRGYCPIGSVKTNIGHLDSAAGIAGFIKATLMLHHKQIPPTLNYKRPNPAIDFAGSPFYVNTELADWTEQAYPRRAGVNSLGMGGTNAHVILEEGPREYSEPAAPGWHILPVSAKCEASLAGNLARLQQHLREDTQTELPDVAYTLSVGRQAFGNRAAVVCSTREEAVLALETADPQAVFQGESPSRNRPLVFMFTGQGSQYAGMAAGIYAAEPVFRKYYDQCAVQIKTLTGMDIQPLMLSMEKHPQTLDVNETALTQPLLFAVEYAMAQLLISRGFRPQAMIGHSLGEYAAAAIAGVFSLEDAVLLVCRRAEWMSRTDRGVMLAVGHSREAVAGYLQESITLAAVNSPGLCVLSGEEGAIAGLERLLAEEGIYNKRLSTSHAFHSPLMLPVLAPYRELLMQVELKEPSIPVMSCLTGAWLRAEEAVDPEYWTRHILEPVVFLDGLEALLREGNKLFVELGPGSALCSLGRQNPAAAEDSVWVPVMRPAHRLDEDARVLAQAIANLWVCGAELDFALYYGNEPRRRVPLPTYAFSRQSYWVYPEAAPSVANAGLAPGTEVSGITTPVSTGPEHRYTGHHARPKVSATYRAPEGRIEQQLVEIMERELHLQPVGADDDFFELGGHSLLATQVLDRIRQVLGVQLSIESIFLNPTVSGMAQLLENTSGEAVKEQSIERLFQEMAAMSSGEIASALAEDKLKPSGGKG</sequence>
<keyword evidence="6" id="KW-0511">Multifunctional enzyme</keyword>
<reference evidence="9" key="1">
    <citation type="journal article" date="2014" name="Int. J. Syst. Evol. Microbiol.">
        <title>Complete genome sequence of Corynebacterium casei LMG S-19264T (=DSM 44701T), isolated from a smear-ripened cheese.</title>
        <authorList>
            <consortium name="US DOE Joint Genome Institute (JGI-PGF)"/>
            <person name="Walter F."/>
            <person name="Albersmeier A."/>
            <person name="Kalinowski J."/>
            <person name="Ruckert C."/>
        </authorList>
    </citation>
    <scope>NUCLEOTIDE SEQUENCE</scope>
    <source>
        <strain evidence="9">CGMCC 1.16134</strain>
    </source>
</reference>
<dbReference type="GO" id="GO:0006633">
    <property type="term" value="P:fatty acid biosynthetic process"/>
    <property type="evidence" value="ECO:0007669"/>
    <property type="project" value="TreeGrafter"/>
</dbReference>
<dbReference type="Pfam" id="PF00109">
    <property type="entry name" value="ketoacyl-synt"/>
    <property type="match status" value="1"/>
</dbReference>
<gene>
    <name evidence="9" type="ORF">GCM10010912_13090</name>
</gene>
<dbReference type="InterPro" id="IPR001227">
    <property type="entry name" value="Ac_transferase_dom_sf"/>
</dbReference>
<dbReference type="SUPFAM" id="SSF47336">
    <property type="entry name" value="ACP-like"/>
    <property type="match status" value="1"/>
</dbReference>
<accession>A0A917C2Q0</accession>
<dbReference type="InterPro" id="IPR016036">
    <property type="entry name" value="Malonyl_transacylase_ACP-bd"/>
</dbReference>
<dbReference type="Pfam" id="PF02801">
    <property type="entry name" value="Ketoacyl-synt_C"/>
    <property type="match status" value="1"/>
</dbReference>
<dbReference type="Proteomes" id="UP000637643">
    <property type="component" value="Unassembled WGS sequence"/>
</dbReference>
<dbReference type="GO" id="GO:0031177">
    <property type="term" value="F:phosphopantetheine binding"/>
    <property type="evidence" value="ECO:0007669"/>
    <property type="project" value="InterPro"/>
</dbReference>
<evidence type="ECO:0000313" key="10">
    <source>
        <dbReference type="Proteomes" id="UP000637643"/>
    </source>
</evidence>
<evidence type="ECO:0008006" key="11">
    <source>
        <dbReference type="Google" id="ProtNLM"/>
    </source>
</evidence>
<feature type="domain" description="Ketosynthase family 3 (KS3)" evidence="8">
    <location>
        <begin position="10"/>
        <end position="437"/>
    </location>
</feature>
<dbReference type="SUPFAM" id="SSF52151">
    <property type="entry name" value="FabD/lysophospholipase-like"/>
    <property type="match status" value="1"/>
</dbReference>
<evidence type="ECO:0000313" key="9">
    <source>
        <dbReference type="EMBL" id="GGF69376.1"/>
    </source>
</evidence>
<evidence type="ECO:0000256" key="4">
    <source>
        <dbReference type="ARBA" id="ARBA00022832"/>
    </source>
</evidence>
<dbReference type="PROSITE" id="PS00012">
    <property type="entry name" value="PHOSPHOPANTETHEINE"/>
    <property type="match status" value="1"/>
</dbReference>
<dbReference type="PANTHER" id="PTHR43775:SF51">
    <property type="entry name" value="INACTIVE PHENOLPHTHIOCEROL SYNTHESIS POLYKETIDE SYNTHASE TYPE I PKS1-RELATED"/>
    <property type="match status" value="1"/>
</dbReference>
<keyword evidence="5" id="KW-0443">Lipid metabolism</keyword>
<keyword evidence="2" id="KW-0597">Phosphoprotein</keyword>
<dbReference type="InterPro" id="IPR020841">
    <property type="entry name" value="PKS_Beta-ketoAc_synthase_dom"/>
</dbReference>
<dbReference type="InterPro" id="IPR016035">
    <property type="entry name" value="Acyl_Trfase/lysoPLipase"/>
</dbReference>
<dbReference type="PROSITE" id="PS50075">
    <property type="entry name" value="CARRIER"/>
    <property type="match status" value="1"/>
</dbReference>
<keyword evidence="3" id="KW-0808">Transferase</keyword>
<dbReference type="Gene3D" id="3.40.50.1820">
    <property type="entry name" value="alpha/beta hydrolase"/>
    <property type="match status" value="1"/>
</dbReference>
<keyword evidence="1" id="KW-0596">Phosphopantetheine</keyword>
<comment type="caution">
    <text evidence="9">The sequence shown here is derived from an EMBL/GenBank/DDBJ whole genome shotgun (WGS) entry which is preliminary data.</text>
</comment>
<dbReference type="InterPro" id="IPR014030">
    <property type="entry name" value="Ketoacyl_synth_N"/>
</dbReference>
<reference evidence="9" key="2">
    <citation type="submission" date="2020-09" db="EMBL/GenBank/DDBJ databases">
        <authorList>
            <person name="Sun Q."/>
            <person name="Zhou Y."/>
        </authorList>
    </citation>
    <scope>NUCLEOTIDE SEQUENCE</scope>
    <source>
        <strain evidence="9">CGMCC 1.16134</strain>
    </source>
</reference>
<dbReference type="Gene3D" id="3.30.70.3290">
    <property type="match status" value="1"/>
</dbReference>
<evidence type="ECO:0000259" key="7">
    <source>
        <dbReference type="PROSITE" id="PS50075"/>
    </source>
</evidence>
<evidence type="ECO:0000256" key="1">
    <source>
        <dbReference type="ARBA" id="ARBA00022450"/>
    </source>
</evidence>
<dbReference type="InterPro" id="IPR016039">
    <property type="entry name" value="Thiolase-like"/>
</dbReference>
<dbReference type="FunFam" id="1.10.1200.10:FF:000016">
    <property type="entry name" value="Non-ribosomal peptide synthase"/>
    <property type="match status" value="1"/>
</dbReference>
<dbReference type="Gene3D" id="3.40.47.10">
    <property type="match status" value="1"/>
</dbReference>
<dbReference type="Pfam" id="PF00698">
    <property type="entry name" value="Acyl_transf_1"/>
    <property type="match status" value="1"/>
</dbReference>
<dbReference type="PANTHER" id="PTHR43775">
    <property type="entry name" value="FATTY ACID SYNTHASE"/>
    <property type="match status" value="1"/>
</dbReference>
<dbReference type="Pfam" id="PF22621">
    <property type="entry name" value="CurL-like_PKS_C"/>
    <property type="match status" value="1"/>
</dbReference>
<dbReference type="PROSITE" id="PS52004">
    <property type="entry name" value="KS3_2"/>
    <property type="match status" value="1"/>
</dbReference>
<dbReference type="SMART" id="SM00827">
    <property type="entry name" value="PKS_AT"/>
    <property type="match status" value="1"/>
</dbReference>
<dbReference type="InterPro" id="IPR006162">
    <property type="entry name" value="Ppantetheine_attach_site"/>
</dbReference>
<name>A0A917C2Q0_9BACL</name>
<dbReference type="InterPro" id="IPR029058">
    <property type="entry name" value="AB_hydrolase_fold"/>
</dbReference>
<dbReference type="CDD" id="cd00833">
    <property type="entry name" value="PKS"/>
    <property type="match status" value="1"/>
</dbReference>
<dbReference type="SMART" id="SM00823">
    <property type="entry name" value="PKS_PP"/>
    <property type="match status" value="1"/>
</dbReference>
<dbReference type="InterPro" id="IPR009081">
    <property type="entry name" value="PP-bd_ACP"/>
</dbReference>
<dbReference type="InterPro" id="IPR014031">
    <property type="entry name" value="Ketoacyl_synth_C"/>
</dbReference>